<dbReference type="InterPro" id="IPR027417">
    <property type="entry name" value="P-loop_NTPase"/>
</dbReference>
<keyword evidence="2" id="KW-0813">Transport</keyword>
<dbReference type="SUPFAM" id="SSF52540">
    <property type="entry name" value="P-loop containing nucleoside triphosphate hydrolases"/>
    <property type="match status" value="1"/>
</dbReference>
<dbReference type="EMBL" id="JALPRF010000004">
    <property type="protein sequence ID" value="MCK8494800.1"/>
    <property type="molecule type" value="Genomic_DNA"/>
</dbReference>
<dbReference type="PANTHER" id="PTHR43335">
    <property type="entry name" value="ABC TRANSPORTER, ATP-BINDING PROTEIN"/>
    <property type="match status" value="1"/>
</dbReference>
<evidence type="ECO:0000256" key="3">
    <source>
        <dbReference type="ARBA" id="ARBA00022741"/>
    </source>
</evidence>
<evidence type="ECO:0000313" key="7">
    <source>
        <dbReference type="Proteomes" id="UP001202180"/>
    </source>
</evidence>
<dbReference type="SMART" id="SM00382">
    <property type="entry name" value="AAA"/>
    <property type="match status" value="1"/>
</dbReference>
<dbReference type="PANTHER" id="PTHR43335:SF2">
    <property type="entry name" value="ABC TRANSPORTER, ATP-BINDING PROTEIN"/>
    <property type="match status" value="1"/>
</dbReference>
<dbReference type="InterPro" id="IPR017871">
    <property type="entry name" value="ABC_transporter-like_CS"/>
</dbReference>
<reference evidence="6 7" key="1">
    <citation type="submission" date="2022-04" db="EMBL/GenBank/DDBJ databases">
        <title>Spirosoma sp. strain RP8 genome sequencing and assembly.</title>
        <authorList>
            <person name="Jung Y."/>
        </authorList>
    </citation>
    <scope>NUCLEOTIDE SEQUENCE [LARGE SCALE GENOMIC DNA]</scope>
    <source>
        <strain evidence="6 7">RP8</strain>
    </source>
</reference>
<dbReference type="Gene3D" id="3.40.50.300">
    <property type="entry name" value="P-loop containing nucleotide triphosphate hydrolases"/>
    <property type="match status" value="1"/>
</dbReference>
<dbReference type="InterPro" id="IPR003439">
    <property type="entry name" value="ABC_transporter-like_ATP-bd"/>
</dbReference>
<dbReference type="PROSITE" id="PS00211">
    <property type="entry name" value="ABC_TRANSPORTER_1"/>
    <property type="match status" value="1"/>
</dbReference>
<evidence type="ECO:0000259" key="5">
    <source>
        <dbReference type="PROSITE" id="PS50893"/>
    </source>
</evidence>
<name>A0ABT0HS34_9BACT</name>
<comment type="similarity">
    <text evidence="1">Belongs to the ABC transporter superfamily.</text>
</comment>
<dbReference type="PROSITE" id="PS50893">
    <property type="entry name" value="ABC_TRANSPORTER_2"/>
    <property type="match status" value="1"/>
</dbReference>
<evidence type="ECO:0000256" key="4">
    <source>
        <dbReference type="ARBA" id="ARBA00022840"/>
    </source>
</evidence>
<evidence type="ECO:0000256" key="2">
    <source>
        <dbReference type="ARBA" id="ARBA00022448"/>
    </source>
</evidence>
<dbReference type="RefSeq" id="WP_248479393.1">
    <property type="nucleotide sequence ID" value="NZ_JALPRF010000004.1"/>
</dbReference>
<dbReference type="InterPro" id="IPR003593">
    <property type="entry name" value="AAA+_ATPase"/>
</dbReference>
<protein>
    <submittedName>
        <fullName evidence="6">ATP-binding cassette domain-containing protein</fullName>
    </submittedName>
</protein>
<evidence type="ECO:0000313" key="6">
    <source>
        <dbReference type="EMBL" id="MCK8494800.1"/>
    </source>
</evidence>
<feature type="domain" description="ABC transporter" evidence="5">
    <location>
        <begin position="3"/>
        <end position="233"/>
    </location>
</feature>
<keyword evidence="3" id="KW-0547">Nucleotide-binding</keyword>
<dbReference type="GO" id="GO:0005524">
    <property type="term" value="F:ATP binding"/>
    <property type="evidence" value="ECO:0007669"/>
    <property type="project" value="UniProtKB-KW"/>
</dbReference>
<accession>A0ABT0HS34</accession>
<evidence type="ECO:0000256" key="1">
    <source>
        <dbReference type="ARBA" id="ARBA00005417"/>
    </source>
</evidence>
<dbReference type="Proteomes" id="UP001202180">
    <property type="component" value="Unassembled WGS sequence"/>
</dbReference>
<dbReference type="Pfam" id="PF00005">
    <property type="entry name" value="ABC_tran"/>
    <property type="match status" value="1"/>
</dbReference>
<comment type="caution">
    <text evidence="6">The sequence shown here is derived from an EMBL/GenBank/DDBJ whole genome shotgun (WGS) entry which is preliminary data.</text>
</comment>
<proteinExistence type="inferred from homology"/>
<organism evidence="6 7">
    <name type="scientific">Spirosoma liriopis</name>
    <dbReference type="NCBI Taxonomy" id="2937440"/>
    <lineage>
        <taxon>Bacteria</taxon>
        <taxon>Pseudomonadati</taxon>
        <taxon>Bacteroidota</taxon>
        <taxon>Cytophagia</taxon>
        <taxon>Cytophagales</taxon>
        <taxon>Cytophagaceae</taxon>
        <taxon>Spirosoma</taxon>
    </lineage>
</organism>
<keyword evidence="7" id="KW-1185">Reference proteome</keyword>
<keyword evidence="4 6" id="KW-0067">ATP-binding</keyword>
<sequence length="293" mass="32667">MQLTIDSVSLEYATGFRALTDVNLNLSKGLFGLLGQNGAGKSSLMRTLATLQVPTSGTILFDGMDIHEHPLQFRQLLGYLPQEFGVYPTATAEQLLTQIADLKGIDDRHVRTAVVEQMLQRVNLWDVRRRAMSRFSGGMLRRFGIAQALIANPKVVIVDEPTAGLDPAERNRLYDLLAETGETAIVLLSTHLVEDVNTLCQQMVILGQGRVLVSGEPTQLIDRYHGQLWEEKIQRNQLATYQRQFPVIAHRYVSGQLMVTLLNKKPSPLGRAKTPTLEDVYFATLFTHSLPSV</sequence>
<gene>
    <name evidence="6" type="ORF">M0L20_23225</name>
</gene>